<evidence type="ECO:0000313" key="2">
    <source>
        <dbReference type="EMBL" id="GFU36706.1"/>
    </source>
</evidence>
<evidence type="ECO:0000313" key="1">
    <source>
        <dbReference type="EMBL" id="GFS31161.1"/>
    </source>
</evidence>
<dbReference type="AlphaFoldDB" id="A0A8X6J3H5"/>
<dbReference type="Proteomes" id="UP000887013">
    <property type="component" value="Unassembled WGS sequence"/>
</dbReference>
<gene>
    <name evidence="2" type="ORF">NPIL_353131</name>
    <name evidence="1" type="ORF">NPIL_377311</name>
</gene>
<dbReference type="EMBL" id="BMAW01041870">
    <property type="protein sequence ID" value="GFS31161.1"/>
    <property type="molecule type" value="Genomic_DNA"/>
</dbReference>
<sequence>LKGLARLWAKGHHRPSKGFAHEHATIPRSLLSRGERKMVRPRSLTRVRVNGSRLSLKAEGKVLCEALNVFKCGPGCMTQHSDFLRQQCPSKTQPPVYLNRRLRSAMVRKR</sequence>
<name>A0A8X6J3H5_NEPPI</name>
<keyword evidence="3" id="KW-1185">Reference proteome</keyword>
<protein>
    <submittedName>
        <fullName evidence="1">Uncharacterized protein</fullName>
    </submittedName>
</protein>
<evidence type="ECO:0000313" key="3">
    <source>
        <dbReference type="Proteomes" id="UP000887013"/>
    </source>
</evidence>
<proteinExistence type="predicted"/>
<organism evidence="1 3">
    <name type="scientific">Nephila pilipes</name>
    <name type="common">Giant wood spider</name>
    <name type="synonym">Nephila maculata</name>
    <dbReference type="NCBI Taxonomy" id="299642"/>
    <lineage>
        <taxon>Eukaryota</taxon>
        <taxon>Metazoa</taxon>
        <taxon>Ecdysozoa</taxon>
        <taxon>Arthropoda</taxon>
        <taxon>Chelicerata</taxon>
        <taxon>Arachnida</taxon>
        <taxon>Araneae</taxon>
        <taxon>Araneomorphae</taxon>
        <taxon>Entelegynae</taxon>
        <taxon>Araneoidea</taxon>
        <taxon>Nephilidae</taxon>
        <taxon>Nephila</taxon>
    </lineage>
</organism>
<dbReference type="EMBL" id="BMAW01130859">
    <property type="protein sequence ID" value="GFU36706.1"/>
    <property type="molecule type" value="Genomic_DNA"/>
</dbReference>
<accession>A0A8X6J3H5</accession>
<comment type="caution">
    <text evidence="1">The sequence shown here is derived from an EMBL/GenBank/DDBJ whole genome shotgun (WGS) entry which is preliminary data.</text>
</comment>
<reference evidence="1" key="1">
    <citation type="submission" date="2020-08" db="EMBL/GenBank/DDBJ databases">
        <title>Multicomponent nature underlies the extraordinary mechanical properties of spider dragline silk.</title>
        <authorList>
            <person name="Kono N."/>
            <person name="Nakamura H."/>
            <person name="Mori M."/>
            <person name="Yoshida Y."/>
            <person name="Ohtoshi R."/>
            <person name="Malay A.D."/>
            <person name="Moran D.A.P."/>
            <person name="Tomita M."/>
            <person name="Numata K."/>
            <person name="Arakawa K."/>
        </authorList>
    </citation>
    <scope>NUCLEOTIDE SEQUENCE</scope>
</reference>
<feature type="non-terminal residue" evidence="1">
    <location>
        <position position="1"/>
    </location>
</feature>